<gene>
    <name evidence="1" type="ORF">FYJ37_01055</name>
</gene>
<reference evidence="1 2" key="1">
    <citation type="submission" date="2019-08" db="EMBL/GenBank/DDBJ databases">
        <title>In-depth cultivation of the pig gut microbiome towards novel bacterial diversity and tailored functional studies.</title>
        <authorList>
            <person name="Wylensek D."/>
            <person name="Hitch T.C.A."/>
            <person name="Clavel T."/>
        </authorList>
    </citation>
    <scope>NUCLEOTIDE SEQUENCE [LARGE SCALE GENOMIC DNA]</scope>
    <source>
        <strain evidence="1 2">BL-389-WT-3D</strain>
    </source>
</reference>
<evidence type="ECO:0000313" key="1">
    <source>
        <dbReference type="EMBL" id="MSS38972.1"/>
    </source>
</evidence>
<dbReference type="Proteomes" id="UP000462363">
    <property type="component" value="Unassembled WGS sequence"/>
</dbReference>
<name>A0A844F1E9_CLOSV</name>
<dbReference type="RefSeq" id="WP_154322732.1">
    <property type="nucleotide sequence ID" value="NZ_CP045695.1"/>
</dbReference>
<comment type="caution">
    <text evidence="1">The sequence shown here is derived from an EMBL/GenBank/DDBJ whole genome shotgun (WGS) entry which is preliminary data.</text>
</comment>
<dbReference type="EMBL" id="VUMB01000002">
    <property type="protein sequence ID" value="MSS38972.1"/>
    <property type="molecule type" value="Genomic_DNA"/>
</dbReference>
<sequence length="559" mass="60758">MVFSSNELDILVLQNGDDGVSADSKYTWVKYSQNSDGSNMTDDPTDAVYIGIAYNKTSITESENPNDYAWTLIRGNNGSDAYTIILQNENVSFSVDNDSNTVLSNQSFSSAIQVFQGTTERVDFTIGEVLSANGITVTKRNKSILLSVNKGDTILAENGYFRVPISIDGLIFFKDITWSLSKQGNPGISGEPTLNIVVGNESQNIPCSNDGLVLDNFLIEIPFTGYKGFNRVDCSVTVGLLPSGITLASNTPSTSMVEGSVLLNVAKEATLGGSAVLNGKISLTFTINGKSITKYFSWVKTKDGAEGSMILYDLQVSSPILQKNYDNTLSPSEITFNSYYRHSNSTVKTPYIGRFIIAESEDGIIYANKYISSTNEDSVIYTPSSNNVLDIRCILCESDNISTELDALTVPVLTDEVLNSAIAEIKHSVSGVQSQVDNVNKSIVGKVWQDDIDTSINNYNDTTVKTIRNQVSENKTSIGNISSSVKEVESKLTSKADGSTVTELTEKVAKVEQDANGFKQTVETNYVSKSNLNIGSRNLLRNSKTLIFESYKLISNAAN</sequence>
<accession>A0A844F1E9</accession>
<organism evidence="1 2">
    <name type="scientific">Clostridium scindens (strain JCM 10418 / VPI 12708)</name>
    <dbReference type="NCBI Taxonomy" id="29347"/>
    <lineage>
        <taxon>Bacteria</taxon>
        <taxon>Bacillati</taxon>
        <taxon>Bacillota</taxon>
        <taxon>Clostridia</taxon>
        <taxon>Lachnospirales</taxon>
        <taxon>Lachnospiraceae</taxon>
    </lineage>
</organism>
<dbReference type="AlphaFoldDB" id="A0A844F1E9"/>
<proteinExistence type="predicted"/>
<evidence type="ECO:0000313" key="2">
    <source>
        <dbReference type="Proteomes" id="UP000462363"/>
    </source>
</evidence>
<protein>
    <submittedName>
        <fullName evidence="1">Uncharacterized protein</fullName>
    </submittedName>
</protein>